<feature type="compositionally biased region" description="Gly residues" evidence="4">
    <location>
        <begin position="32"/>
        <end position="46"/>
    </location>
</feature>
<keyword evidence="7" id="KW-1185">Reference proteome</keyword>
<reference evidence="6" key="1">
    <citation type="submission" date="2023-03" db="EMBL/GenBank/DDBJ databases">
        <title>Massive genome expansion in bonnet fungi (Mycena s.s.) driven by repeated elements and novel gene families across ecological guilds.</title>
        <authorList>
            <consortium name="Lawrence Berkeley National Laboratory"/>
            <person name="Harder C.B."/>
            <person name="Miyauchi S."/>
            <person name="Viragh M."/>
            <person name="Kuo A."/>
            <person name="Thoen E."/>
            <person name="Andreopoulos B."/>
            <person name="Lu D."/>
            <person name="Skrede I."/>
            <person name="Drula E."/>
            <person name="Henrissat B."/>
            <person name="Morin E."/>
            <person name="Kohler A."/>
            <person name="Barry K."/>
            <person name="LaButti K."/>
            <person name="Morin E."/>
            <person name="Salamov A."/>
            <person name="Lipzen A."/>
            <person name="Mereny Z."/>
            <person name="Hegedus B."/>
            <person name="Baldrian P."/>
            <person name="Stursova M."/>
            <person name="Weitz H."/>
            <person name="Taylor A."/>
            <person name="Grigoriev I.V."/>
            <person name="Nagy L.G."/>
            <person name="Martin F."/>
            <person name="Kauserud H."/>
        </authorList>
    </citation>
    <scope>NUCLEOTIDE SEQUENCE</scope>
    <source>
        <strain evidence="6">CBHHK002</strain>
    </source>
</reference>
<keyword evidence="2 6" id="KW-0689">Ribosomal protein</keyword>
<dbReference type="GO" id="GO:0003735">
    <property type="term" value="F:structural constituent of ribosome"/>
    <property type="evidence" value="ECO:0007669"/>
    <property type="project" value="InterPro"/>
</dbReference>
<dbReference type="PANTHER" id="PTHR12934">
    <property type="entry name" value="50S RIBOSOMAL PROTEIN L15"/>
    <property type="match status" value="1"/>
</dbReference>
<dbReference type="HAMAP" id="MF_01341">
    <property type="entry name" value="Ribosomal_uL15"/>
    <property type="match status" value="1"/>
</dbReference>
<evidence type="ECO:0000313" key="7">
    <source>
        <dbReference type="Proteomes" id="UP001218218"/>
    </source>
</evidence>
<dbReference type="Pfam" id="PF00828">
    <property type="entry name" value="Ribosomal_L27A"/>
    <property type="match status" value="1"/>
</dbReference>
<name>A0AAD7A4I7_9AGAR</name>
<sequence length="252" mass="28073">MSQASTRLVSRISLKNLKPLRASQHNQKRVGRGQGSGYGGTAGRGMNGQKSRSGPGIKPGFEGGQTPITKLFPKRGFVNRNEKTWAPVNLDRIQHWIDEGRLVSSPEKPITARELLLSGCIHDVHDGIKILGDGSQYFKTPIYITPSRASKSAIKAIEGNGGKVICKYYNELALRDCVKGRTDRIEAAPTRRNDIIWYGRLRNRGYLSPGTLQKVGPLPFVQERWKMLAADLGVWRNEEVNQAKKGKKKKKQ</sequence>
<accession>A0AAD7A4I7</accession>
<dbReference type="SUPFAM" id="SSF52080">
    <property type="entry name" value="Ribosomal proteins L15p and L18e"/>
    <property type="match status" value="1"/>
</dbReference>
<dbReference type="InterPro" id="IPR021131">
    <property type="entry name" value="Ribosomal_uL15/eL18"/>
</dbReference>
<feature type="region of interest" description="Disordered" evidence="4">
    <location>
        <begin position="15"/>
        <end position="65"/>
    </location>
</feature>
<evidence type="ECO:0000313" key="6">
    <source>
        <dbReference type="EMBL" id="KAJ7349356.1"/>
    </source>
</evidence>
<evidence type="ECO:0000256" key="3">
    <source>
        <dbReference type="ARBA" id="ARBA00023274"/>
    </source>
</evidence>
<proteinExistence type="inferred from homology"/>
<dbReference type="InterPro" id="IPR036227">
    <property type="entry name" value="Ribosomal_uL15/eL18_sf"/>
</dbReference>
<organism evidence="6 7">
    <name type="scientific">Mycena albidolilacea</name>
    <dbReference type="NCBI Taxonomy" id="1033008"/>
    <lineage>
        <taxon>Eukaryota</taxon>
        <taxon>Fungi</taxon>
        <taxon>Dikarya</taxon>
        <taxon>Basidiomycota</taxon>
        <taxon>Agaricomycotina</taxon>
        <taxon>Agaricomycetes</taxon>
        <taxon>Agaricomycetidae</taxon>
        <taxon>Agaricales</taxon>
        <taxon>Marasmiineae</taxon>
        <taxon>Mycenaceae</taxon>
        <taxon>Mycena</taxon>
    </lineage>
</organism>
<dbReference type="GO" id="GO:0005762">
    <property type="term" value="C:mitochondrial large ribosomal subunit"/>
    <property type="evidence" value="ECO:0007669"/>
    <property type="project" value="TreeGrafter"/>
</dbReference>
<evidence type="ECO:0000259" key="5">
    <source>
        <dbReference type="Pfam" id="PF00828"/>
    </source>
</evidence>
<evidence type="ECO:0000256" key="4">
    <source>
        <dbReference type="SAM" id="MobiDB-lite"/>
    </source>
</evidence>
<dbReference type="InterPro" id="IPR030878">
    <property type="entry name" value="Ribosomal_uL15"/>
</dbReference>
<dbReference type="GO" id="GO:0006412">
    <property type="term" value="P:translation"/>
    <property type="evidence" value="ECO:0007669"/>
    <property type="project" value="InterPro"/>
</dbReference>
<evidence type="ECO:0000256" key="1">
    <source>
        <dbReference type="ARBA" id="ARBA00007320"/>
    </source>
</evidence>
<feature type="domain" description="Large ribosomal subunit protein uL15/eL18" evidence="5">
    <location>
        <begin position="87"/>
        <end position="165"/>
    </location>
</feature>
<protein>
    <submittedName>
        <fullName evidence="6">Ribosomal protein L18e/L15P</fullName>
    </submittedName>
</protein>
<dbReference type="EMBL" id="JARIHO010000016">
    <property type="protein sequence ID" value="KAJ7349356.1"/>
    <property type="molecule type" value="Genomic_DNA"/>
</dbReference>
<dbReference type="Gene3D" id="3.100.10.10">
    <property type="match status" value="1"/>
</dbReference>
<dbReference type="AlphaFoldDB" id="A0AAD7A4I7"/>
<gene>
    <name evidence="6" type="ORF">DFH08DRAFT_865206</name>
</gene>
<dbReference type="Proteomes" id="UP001218218">
    <property type="component" value="Unassembled WGS sequence"/>
</dbReference>
<keyword evidence="3" id="KW-0687">Ribonucleoprotein</keyword>
<comment type="caution">
    <text evidence="6">The sequence shown here is derived from an EMBL/GenBank/DDBJ whole genome shotgun (WGS) entry which is preliminary data.</text>
</comment>
<dbReference type="PANTHER" id="PTHR12934:SF11">
    <property type="entry name" value="LARGE RIBOSOMAL SUBUNIT PROTEIN UL15M"/>
    <property type="match status" value="1"/>
</dbReference>
<dbReference type="InterPro" id="IPR005749">
    <property type="entry name" value="Ribosomal_uL15_bac-type"/>
</dbReference>
<comment type="similarity">
    <text evidence="1">Belongs to the universal ribosomal protein uL15 family.</text>
</comment>
<dbReference type="NCBIfam" id="TIGR01071">
    <property type="entry name" value="rplO_bact"/>
    <property type="match status" value="1"/>
</dbReference>
<evidence type="ECO:0000256" key="2">
    <source>
        <dbReference type="ARBA" id="ARBA00022980"/>
    </source>
</evidence>